<dbReference type="RefSeq" id="WP_244784897.1">
    <property type="nucleotide sequence ID" value="NZ_CP091508.1"/>
</dbReference>
<sequence>MLTTKHPQVCGCFALGGWVAFVNEHKLNGYTAGVGRILIADKWFDVFVIANDFGRLKHIGFEHLTHIAHRVNDAHKNPAHAKAV</sequence>
<organism evidence="1 2">
    <name type="scientific">Uruburuella testudinis</name>
    <dbReference type="NCBI Taxonomy" id="1282863"/>
    <lineage>
        <taxon>Bacteria</taxon>
        <taxon>Pseudomonadati</taxon>
        <taxon>Pseudomonadota</taxon>
        <taxon>Betaproteobacteria</taxon>
        <taxon>Neisseriales</taxon>
        <taxon>Neisseriaceae</taxon>
        <taxon>Uruburuella</taxon>
    </lineage>
</organism>
<dbReference type="Proteomes" id="UP000829817">
    <property type="component" value="Chromosome"/>
</dbReference>
<dbReference type="EMBL" id="CP091508">
    <property type="protein sequence ID" value="UOO81625.1"/>
    <property type="molecule type" value="Genomic_DNA"/>
</dbReference>
<protein>
    <submittedName>
        <fullName evidence="1">Uncharacterized protein</fullName>
    </submittedName>
</protein>
<evidence type="ECO:0000313" key="2">
    <source>
        <dbReference type="Proteomes" id="UP000829817"/>
    </source>
</evidence>
<accession>A0ABY4DRG7</accession>
<gene>
    <name evidence="1" type="ORF">LVJ83_11985</name>
</gene>
<proteinExistence type="predicted"/>
<keyword evidence="2" id="KW-1185">Reference proteome</keyword>
<evidence type="ECO:0000313" key="1">
    <source>
        <dbReference type="EMBL" id="UOO81625.1"/>
    </source>
</evidence>
<name>A0ABY4DRG7_9NEIS</name>
<reference evidence="1 2" key="1">
    <citation type="journal article" date="2022" name="Res Sq">
        <title>Evolution of multicellular longitudinally dividing oral cavity symbionts (Neisseriaceae).</title>
        <authorList>
            <person name="Nyongesa S."/>
            <person name="Weber P."/>
            <person name="Bernet E."/>
            <person name="Pullido F."/>
            <person name="Nieckarz M."/>
            <person name="Delaby M."/>
            <person name="Nieves C."/>
            <person name="Viehboeck T."/>
            <person name="Krause N."/>
            <person name="Rivera-Millot A."/>
            <person name="Nakamura A."/>
            <person name="Vischer N."/>
            <person name="VanNieuwenhze M."/>
            <person name="Brun Y."/>
            <person name="Cava F."/>
            <person name="Bulgheresi S."/>
            <person name="Veyrier F."/>
        </authorList>
    </citation>
    <scope>NUCLEOTIDE SEQUENCE [LARGE SCALE GENOMIC DNA]</scope>
    <source>
        <strain evidence="1 2">CCUG 63373m</strain>
    </source>
</reference>